<evidence type="ECO:0000313" key="1">
    <source>
        <dbReference type="EMBL" id="VDK30395.1"/>
    </source>
</evidence>
<reference evidence="1 2" key="2">
    <citation type="submission" date="2018-11" db="EMBL/GenBank/DDBJ databases">
        <authorList>
            <consortium name="Pathogen Informatics"/>
        </authorList>
    </citation>
    <scope>NUCLEOTIDE SEQUENCE [LARGE SCALE GENOMIC DNA]</scope>
</reference>
<dbReference type="Proteomes" id="UP000271098">
    <property type="component" value="Unassembled WGS sequence"/>
</dbReference>
<gene>
    <name evidence="1" type="ORF">GPUH_LOCUS1568</name>
</gene>
<dbReference type="WBParaSite" id="GPUH_0000157201-mRNA-1">
    <property type="protein sequence ID" value="GPUH_0000157201-mRNA-1"/>
    <property type="gene ID" value="GPUH_0000157201"/>
</dbReference>
<sequence>MFYVHRSTNGRYDSQNDGAFVTEREDLSTIDQPTPHDLIYSAVSVGISTLRPNRSLCELSAVKTKVR</sequence>
<proteinExistence type="predicted"/>
<evidence type="ECO:0000313" key="3">
    <source>
        <dbReference type="WBParaSite" id="GPUH_0000157201-mRNA-1"/>
    </source>
</evidence>
<evidence type="ECO:0000313" key="2">
    <source>
        <dbReference type="Proteomes" id="UP000271098"/>
    </source>
</evidence>
<organism evidence="3">
    <name type="scientific">Gongylonema pulchrum</name>
    <dbReference type="NCBI Taxonomy" id="637853"/>
    <lineage>
        <taxon>Eukaryota</taxon>
        <taxon>Metazoa</taxon>
        <taxon>Ecdysozoa</taxon>
        <taxon>Nematoda</taxon>
        <taxon>Chromadorea</taxon>
        <taxon>Rhabditida</taxon>
        <taxon>Spirurina</taxon>
        <taxon>Spiruromorpha</taxon>
        <taxon>Spiruroidea</taxon>
        <taxon>Gongylonematidae</taxon>
        <taxon>Gongylonema</taxon>
    </lineage>
</organism>
<reference evidence="3" key="1">
    <citation type="submission" date="2016-06" db="UniProtKB">
        <authorList>
            <consortium name="WormBaseParasite"/>
        </authorList>
    </citation>
    <scope>IDENTIFICATION</scope>
</reference>
<name>A0A183CYM7_9BILA</name>
<dbReference type="AlphaFoldDB" id="A0A183CYM7"/>
<accession>A0A183CYM7</accession>
<protein>
    <submittedName>
        <fullName evidence="1 3">Uncharacterized protein</fullName>
    </submittedName>
</protein>
<dbReference type="EMBL" id="UYRT01001943">
    <property type="protein sequence ID" value="VDK30395.1"/>
    <property type="molecule type" value="Genomic_DNA"/>
</dbReference>
<keyword evidence="2" id="KW-1185">Reference proteome</keyword>